<dbReference type="CDD" id="cd18774">
    <property type="entry name" value="PDC2_HK_sensor"/>
    <property type="match status" value="1"/>
</dbReference>
<evidence type="ECO:0000256" key="13">
    <source>
        <dbReference type="SAM" id="Phobius"/>
    </source>
</evidence>
<evidence type="ECO:0000256" key="10">
    <source>
        <dbReference type="ARBA" id="ARBA00023012"/>
    </source>
</evidence>
<evidence type="ECO:0000313" key="16">
    <source>
        <dbReference type="EMBL" id="GEP57956.1"/>
    </source>
</evidence>
<dbReference type="SUPFAM" id="SSF158472">
    <property type="entry name" value="HAMP domain-like"/>
    <property type="match status" value="1"/>
</dbReference>
<dbReference type="InterPro" id="IPR029016">
    <property type="entry name" value="GAF-like_dom_sf"/>
</dbReference>
<dbReference type="FunFam" id="3.30.565.10:FF:000010">
    <property type="entry name" value="Sensor histidine kinase RcsC"/>
    <property type="match status" value="1"/>
</dbReference>
<dbReference type="Gene3D" id="3.30.450.40">
    <property type="match status" value="2"/>
</dbReference>
<dbReference type="Gene3D" id="6.10.340.10">
    <property type="match status" value="1"/>
</dbReference>
<dbReference type="CDD" id="cd16922">
    <property type="entry name" value="HATPase_EvgS-ArcB-TorS-like"/>
    <property type="match status" value="1"/>
</dbReference>
<dbReference type="GO" id="GO:0005886">
    <property type="term" value="C:plasma membrane"/>
    <property type="evidence" value="ECO:0007669"/>
    <property type="project" value="UniProtKB-SubCell"/>
</dbReference>
<keyword evidence="5" id="KW-0597">Phosphoprotein</keyword>
<dbReference type="InterPro" id="IPR003594">
    <property type="entry name" value="HATPase_dom"/>
</dbReference>
<dbReference type="OrthoDB" id="315417at2"/>
<dbReference type="Gene3D" id="3.30.450.20">
    <property type="entry name" value="PAS domain"/>
    <property type="match status" value="1"/>
</dbReference>
<dbReference type="AlphaFoldDB" id="A0A512NG81"/>
<evidence type="ECO:0000256" key="9">
    <source>
        <dbReference type="ARBA" id="ARBA00022989"/>
    </source>
</evidence>
<feature type="domain" description="Histidine kinase" evidence="14">
    <location>
        <begin position="727"/>
        <end position="945"/>
    </location>
</feature>
<evidence type="ECO:0000256" key="8">
    <source>
        <dbReference type="ARBA" id="ARBA00022777"/>
    </source>
</evidence>
<dbReference type="InterPro" id="IPR003018">
    <property type="entry name" value="GAF"/>
</dbReference>
<protein>
    <recommendedName>
        <fullName evidence="3">histidine kinase</fullName>
        <ecNumber evidence="3">2.7.13.3</ecNumber>
    </recommendedName>
</protein>
<dbReference type="PANTHER" id="PTHR43047">
    <property type="entry name" value="TWO-COMPONENT HISTIDINE PROTEIN KINASE"/>
    <property type="match status" value="1"/>
</dbReference>
<feature type="domain" description="HAMP" evidence="15">
    <location>
        <begin position="300"/>
        <end position="352"/>
    </location>
</feature>
<feature type="coiled-coil region" evidence="12">
    <location>
        <begin position="337"/>
        <end position="364"/>
    </location>
</feature>
<evidence type="ECO:0000313" key="17">
    <source>
        <dbReference type="Proteomes" id="UP000321058"/>
    </source>
</evidence>
<keyword evidence="12" id="KW-0175">Coiled coil</keyword>
<dbReference type="PROSITE" id="PS50885">
    <property type="entry name" value="HAMP"/>
    <property type="match status" value="1"/>
</dbReference>
<comment type="subcellular location">
    <subcellularLocation>
        <location evidence="2">Cell membrane</location>
        <topology evidence="2">Multi-pass membrane protein</topology>
    </subcellularLocation>
</comment>
<evidence type="ECO:0000259" key="15">
    <source>
        <dbReference type="PROSITE" id="PS50885"/>
    </source>
</evidence>
<dbReference type="Pfam" id="PF02518">
    <property type="entry name" value="HATPase_c"/>
    <property type="match status" value="1"/>
</dbReference>
<proteinExistence type="predicted"/>
<dbReference type="Gene3D" id="3.30.565.10">
    <property type="entry name" value="Histidine kinase-like ATPase, C-terminal domain"/>
    <property type="match status" value="1"/>
</dbReference>
<evidence type="ECO:0000256" key="11">
    <source>
        <dbReference type="ARBA" id="ARBA00023136"/>
    </source>
</evidence>
<name>A0A512NG81_9HYPH</name>
<evidence type="ECO:0000256" key="7">
    <source>
        <dbReference type="ARBA" id="ARBA00022692"/>
    </source>
</evidence>
<dbReference type="SMART" id="SM00065">
    <property type="entry name" value="GAF"/>
    <property type="match status" value="2"/>
</dbReference>
<reference evidence="16 17" key="1">
    <citation type="submission" date="2019-07" db="EMBL/GenBank/DDBJ databases">
        <title>Whole genome shotgun sequence of Reyranella soli NBRC 108950.</title>
        <authorList>
            <person name="Hosoyama A."/>
            <person name="Uohara A."/>
            <person name="Ohji S."/>
            <person name="Ichikawa N."/>
        </authorList>
    </citation>
    <scope>NUCLEOTIDE SEQUENCE [LARGE SCALE GENOMIC DNA]</scope>
    <source>
        <strain evidence="16 17">NBRC 108950</strain>
    </source>
</reference>
<dbReference type="RefSeq" id="WP_147152724.1">
    <property type="nucleotide sequence ID" value="NZ_BKAJ01000090.1"/>
</dbReference>
<dbReference type="PRINTS" id="PR00344">
    <property type="entry name" value="BCTRLSENSOR"/>
</dbReference>
<dbReference type="CDD" id="cd06225">
    <property type="entry name" value="HAMP"/>
    <property type="match status" value="1"/>
</dbReference>
<dbReference type="SMART" id="SM00387">
    <property type="entry name" value="HATPase_c"/>
    <property type="match status" value="1"/>
</dbReference>
<comment type="catalytic activity">
    <reaction evidence="1">
        <text>ATP + protein L-histidine = ADP + protein N-phospho-L-histidine.</text>
        <dbReference type="EC" id="2.7.13.3"/>
    </reaction>
</comment>
<dbReference type="SUPFAM" id="SSF55874">
    <property type="entry name" value="ATPase domain of HSP90 chaperone/DNA topoisomerase II/histidine kinase"/>
    <property type="match status" value="1"/>
</dbReference>
<evidence type="ECO:0000256" key="12">
    <source>
        <dbReference type="SAM" id="Coils"/>
    </source>
</evidence>
<accession>A0A512NG81</accession>
<dbReference type="PROSITE" id="PS50109">
    <property type="entry name" value="HIS_KIN"/>
    <property type="match status" value="1"/>
</dbReference>
<gene>
    <name evidence="16" type="ORF">RSO01_51220</name>
</gene>
<keyword evidence="6" id="KW-0808">Transferase</keyword>
<dbReference type="InterPro" id="IPR003660">
    <property type="entry name" value="HAMP_dom"/>
</dbReference>
<dbReference type="SUPFAM" id="SSF55781">
    <property type="entry name" value="GAF domain-like"/>
    <property type="match status" value="2"/>
</dbReference>
<dbReference type="InterPro" id="IPR033479">
    <property type="entry name" value="dCache_1"/>
</dbReference>
<dbReference type="InterPro" id="IPR036097">
    <property type="entry name" value="HisK_dim/P_sf"/>
</dbReference>
<dbReference type="Pfam" id="PF00512">
    <property type="entry name" value="HisKA"/>
    <property type="match status" value="1"/>
</dbReference>
<evidence type="ECO:0000256" key="1">
    <source>
        <dbReference type="ARBA" id="ARBA00000085"/>
    </source>
</evidence>
<dbReference type="Pfam" id="PF01590">
    <property type="entry name" value="GAF"/>
    <property type="match status" value="2"/>
</dbReference>
<dbReference type="SUPFAM" id="SSF47384">
    <property type="entry name" value="Homodimeric domain of signal transducing histidine kinase"/>
    <property type="match status" value="1"/>
</dbReference>
<evidence type="ECO:0000256" key="6">
    <source>
        <dbReference type="ARBA" id="ARBA00022679"/>
    </source>
</evidence>
<dbReference type="Pfam" id="PF02743">
    <property type="entry name" value="dCache_1"/>
    <property type="match status" value="1"/>
</dbReference>
<dbReference type="EMBL" id="BKAJ01000090">
    <property type="protein sequence ID" value="GEP57956.1"/>
    <property type="molecule type" value="Genomic_DNA"/>
</dbReference>
<keyword evidence="9 13" id="KW-1133">Transmembrane helix</keyword>
<keyword evidence="17" id="KW-1185">Reference proteome</keyword>
<feature type="transmembrane region" description="Helical" evidence="13">
    <location>
        <begin position="280"/>
        <end position="299"/>
    </location>
</feature>
<dbReference type="GO" id="GO:0000155">
    <property type="term" value="F:phosphorelay sensor kinase activity"/>
    <property type="evidence" value="ECO:0007669"/>
    <property type="project" value="InterPro"/>
</dbReference>
<dbReference type="FunFam" id="1.10.287.130:FF:000001">
    <property type="entry name" value="Two-component sensor histidine kinase"/>
    <property type="match status" value="1"/>
</dbReference>
<dbReference type="CDD" id="cd00082">
    <property type="entry name" value="HisKA"/>
    <property type="match status" value="1"/>
</dbReference>
<keyword evidence="10" id="KW-0902">Two-component regulatory system</keyword>
<dbReference type="Gene3D" id="1.10.287.130">
    <property type="match status" value="1"/>
</dbReference>
<dbReference type="SMART" id="SM00304">
    <property type="entry name" value="HAMP"/>
    <property type="match status" value="1"/>
</dbReference>
<keyword evidence="8" id="KW-0418">Kinase</keyword>
<organism evidence="16 17">
    <name type="scientific">Reyranella soli</name>
    <dbReference type="NCBI Taxonomy" id="1230389"/>
    <lineage>
        <taxon>Bacteria</taxon>
        <taxon>Pseudomonadati</taxon>
        <taxon>Pseudomonadota</taxon>
        <taxon>Alphaproteobacteria</taxon>
        <taxon>Hyphomicrobiales</taxon>
        <taxon>Reyranellaceae</taxon>
        <taxon>Reyranella</taxon>
    </lineage>
</organism>
<comment type="caution">
    <text evidence="16">The sequence shown here is derived from an EMBL/GenBank/DDBJ whole genome shotgun (WGS) entry which is preliminary data.</text>
</comment>
<dbReference type="EC" id="2.7.13.3" evidence="3"/>
<evidence type="ECO:0000256" key="5">
    <source>
        <dbReference type="ARBA" id="ARBA00022553"/>
    </source>
</evidence>
<evidence type="ECO:0000256" key="3">
    <source>
        <dbReference type="ARBA" id="ARBA00012438"/>
    </source>
</evidence>
<dbReference type="Pfam" id="PF00672">
    <property type="entry name" value="HAMP"/>
    <property type="match status" value="1"/>
</dbReference>
<keyword evidence="7 13" id="KW-0812">Transmembrane</keyword>
<sequence>MKRGLFLKYVVLFVGLVAAVLVINSALGLWFVYQENRRASIEVQHEKAENAAQRIESFVREIERQIGWVAQAQWAALPVEQRRFDYVRLLRQVPAITELVQIDREGREQLKVSRLTMDVVGSGTDLSKEPAFVEAMAKKTWFGPVYFRKESEPYMTMAVAHGGRGGVTVAEINLKLIWDVVTQIKVGKDGYAYVVGPQGRLVAHPDISLVLRGTDMKRLPQVAAALASPGANDSESDATNLAGVSVLSAHAEIPALKWLVFVEVPTIEAQQPVINAGLRGLALLVLGLLIAALAGALLARRMVVPIRAMQAGAERIGSGELGHRLSVKTGDELESLANQFNRSAAALEESYATLEQRVVDRTQELTESLEQQTATAGILRVISQSPTDVEPVLQAVADAAAGLCRADEAAVFLFKDGAYRWAASAHIASTYVDIVKGETFTPGNDSLVGRTALQGTVVQIEDAPNDPEYGRRDLAQLGGAHTLIGIPLQREGETIGVMVLTRRHVERFTDKHIEILKIFADQAVIAIHNVRLFTELRQSLEQQTATAEILQVISSSPTDVAPVMQAVAKAAVRFCGAEDAHVFLRDGDEIVSSAHEGPLSAHPLGHRDPLDIRLSRAQSILEARVTHIVDTEALDAQEYSVTKAYAVQYGFRAQLNAPMLQEGRAIGCICLRRRDPGAFTQRQIELLETFAAQAVIAIQNVQLFTEIQEKSRQLEVASQHKSQFLANMSHELRTPLNAIIGYTEMMADGLYGDVSEKAQGVLERVQANGRHLLGLINDVLDLSKIEAGQLVLAMEEYSVADMVATVLSATESLARTKNLKLGSDVPAGLPTGTGDARRLTQVLLNLVGNAIKFTDQGSVEVRARQVDGRFELSVVDTGFGIAPEDQAKIFEEFQQVDNTSTRKKGGTGLGLSISRRIVELHGGRITVESDVGKGSTFKVTVPINASPIEEAAQ</sequence>
<evidence type="ECO:0000256" key="4">
    <source>
        <dbReference type="ARBA" id="ARBA00022475"/>
    </source>
</evidence>
<dbReference type="InterPro" id="IPR005467">
    <property type="entry name" value="His_kinase_dom"/>
</dbReference>
<evidence type="ECO:0000256" key="2">
    <source>
        <dbReference type="ARBA" id="ARBA00004651"/>
    </source>
</evidence>
<dbReference type="SMART" id="SM00388">
    <property type="entry name" value="HisKA"/>
    <property type="match status" value="1"/>
</dbReference>
<dbReference type="InterPro" id="IPR003661">
    <property type="entry name" value="HisK_dim/P_dom"/>
</dbReference>
<keyword evidence="11 13" id="KW-0472">Membrane</keyword>
<evidence type="ECO:0000259" key="14">
    <source>
        <dbReference type="PROSITE" id="PS50109"/>
    </source>
</evidence>
<dbReference type="InterPro" id="IPR004358">
    <property type="entry name" value="Sig_transdc_His_kin-like_C"/>
</dbReference>
<dbReference type="InterPro" id="IPR036890">
    <property type="entry name" value="HATPase_C_sf"/>
</dbReference>
<dbReference type="Proteomes" id="UP000321058">
    <property type="component" value="Unassembled WGS sequence"/>
</dbReference>
<feature type="transmembrane region" description="Helical" evidence="13">
    <location>
        <begin position="9"/>
        <end position="33"/>
    </location>
</feature>
<keyword evidence="4" id="KW-1003">Cell membrane</keyword>